<name>A0ABM7LYN6_9ACTN</name>
<feature type="region of interest" description="Disordered" evidence="1">
    <location>
        <begin position="205"/>
        <end position="225"/>
    </location>
</feature>
<protein>
    <recommendedName>
        <fullName evidence="4">Lipoprotein</fullName>
    </recommendedName>
</protein>
<evidence type="ECO:0000313" key="2">
    <source>
        <dbReference type="EMBL" id="BCJ44437.1"/>
    </source>
</evidence>
<dbReference type="EMBL" id="AP023356">
    <property type="protein sequence ID" value="BCJ44437.1"/>
    <property type="molecule type" value="Genomic_DNA"/>
</dbReference>
<reference evidence="2 3" key="1">
    <citation type="submission" date="2020-08" db="EMBL/GenBank/DDBJ databases">
        <title>Whole genome shotgun sequence of Actinoplanes ianthinogenes NBRC 13996.</title>
        <authorList>
            <person name="Komaki H."/>
            <person name="Tamura T."/>
        </authorList>
    </citation>
    <scope>NUCLEOTIDE SEQUENCE [LARGE SCALE GENOMIC DNA]</scope>
    <source>
        <strain evidence="2 3">NBRC 13996</strain>
    </source>
</reference>
<gene>
    <name evidence="2" type="ORF">Aiant_50940</name>
</gene>
<proteinExistence type="predicted"/>
<keyword evidence="3" id="KW-1185">Reference proteome</keyword>
<dbReference type="PROSITE" id="PS51257">
    <property type="entry name" value="PROKAR_LIPOPROTEIN"/>
    <property type="match status" value="1"/>
</dbReference>
<evidence type="ECO:0000256" key="1">
    <source>
        <dbReference type="SAM" id="MobiDB-lite"/>
    </source>
</evidence>
<evidence type="ECO:0000313" key="3">
    <source>
        <dbReference type="Proteomes" id="UP000676967"/>
    </source>
</evidence>
<organism evidence="2 3">
    <name type="scientific">Actinoplanes ianthinogenes</name>
    <dbReference type="NCBI Taxonomy" id="122358"/>
    <lineage>
        <taxon>Bacteria</taxon>
        <taxon>Bacillati</taxon>
        <taxon>Actinomycetota</taxon>
        <taxon>Actinomycetes</taxon>
        <taxon>Micromonosporales</taxon>
        <taxon>Micromonosporaceae</taxon>
        <taxon>Actinoplanes</taxon>
    </lineage>
</organism>
<evidence type="ECO:0008006" key="4">
    <source>
        <dbReference type="Google" id="ProtNLM"/>
    </source>
</evidence>
<sequence length="225" mass="22857">MRVAAGVHQGVTVARRRSLNGLLAAGALLAVTACTGIDPAGAAGVGPADAVATLAGQLADSATATYTATYRLAGGDTATVVRAQDPARTVYRWPAGRLIVSPADTTRCDTRACVITAKADPQLPPASGLITPEAVATMLRSAEADPALTIAQRDTTIAQRHASCVRWGGPSGFEACVTGDGTLAAFSGTVAGTRLEVTLTDLTSTADPRGFQLPPGVPVLDHRSR</sequence>
<dbReference type="Proteomes" id="UP000676967">
    <property type="component" value="Chromosome"/>
</dbReference>
<accession>A0ABM7LYN6</accession>